<dbReference type="Proteomes" id="UP000271188">
    <property type="component" value="Chromosome"/>
</dbReference>
<reference evidence="2" key="1">
    <citation type="submission" date="2018-12" db="EMBL/GenBank/DDBJ databases">
        <authorList>
            <consortium name="Pathogen Informatics"/>
        </authorList>
    </citation>
    <scope>NUCLEOTIDE SEQUENCE [LARGE SCALE GENOMIC DNA]</scope>
    <source>
        <strain evidence="2">NCTC10643</strain>
    </source>
</reference>
<protein>
    <recommendedName>
        <fullName evidence="4">DUF3859 domain-containing protein</fullName>
    </recommendedName>
</protein>
<evidence type="ECO:0000313" key="3">
    <source>
        <dbReference type="Proteomes" id="UP000271188"/>
    </source>
</evidence>
<evidence type="ECO:0008006" key="4">
    <source>
        <dbReference type="Google" id="ProtNLM"/>
    </source>
</evidence>
<keyword evidence="1" id="KW-0732">Signal</keyword>
<feature type="signal peptide" evidence="1">
    <location>
        <begin position="1"/>
        <end position="19"/>
    </location>
</feature>
<evidence type="ECO:0000313" key="2">
    <source>
        <dbReference type="EMBL" id="VEI77783.1"/>
    </source>
</evidence>
<proteinExistence type="predicted"/>
<organism evidence="2 3">
    <name type="scientific">Mannheimia haemolytica</name>
    <name type="common">Pasteurella haemolytica</name>
    <dbReference type="NCBI Taxonomy" id="75985"/>
    <lineage>
        <taxon>Bacteria</taxon>
        <taxon>Pseudomonadati</taxon>
        <taxon>Pseudomonadota</taxon>
        <taxon>Gammaproteobacteria</taxon>
        <taxon>Pasteurellales</taxon>
        <taxon>Pasteurellaceae</taxon>
        <taxon>Mannheimia</taxon>
    </lineage>
</organism>
<sequence>MKKLSTLLTLVMAAGYATAAADKPVVKPIPFEGKPAVALQVFDMSGKVARPIQGNTLSISKKQNRLCWVSVNIPLQGKVNIVEAFYAPAALTLVSPGSQFDSSADNKNHTIVTLVESNNNQSVSRCWSFDQTDPIGKYKLEVQIKDQVFKGLAFEITK</sequence>
<feature type="chain" id="PRO_5019566507" description="DUF3859 domain-containing protein" evidence="1">
    <location>
        <begin position="20"/>
        <end position="158"/>
    </location>
</feature>
<accession>A0A448TCP4</accession>
<name>A0A448TCP4_MANHA</name>
<dbReference type="AlphaFoldDB" id="A0A448TCP4"/>
<dbReference type="EMBL" id="LR134495">
    <property type="protein sequence ID" value="VEI77783.1"/>
    <property type="molecule type" value="Genomic_DNA"/>
</dbReference>
<gene>
    <name evidence="2" type="ORF">NCTC10643_01671</name>
</gene>
<dbReference type="RefSeq" id="WP_126302218.1">
    <property type="nucleotide sequence ID" value="NZ_LR134495.1"/>
</dbReference>
<evidence type="ECO:0000256" key="1">
    <source>
        <dbReference type="SAM" id="SignalP"/>
    </source>
</evidence>